<name>A0ABS6J8N5_9RHOB</name>
<dbReference type="InterPro" id="IPR051120">
    <property type="entry name" value="ABC_AA/LPS_Transport"/>
</dbReference>
<comment type="caution">
    <text evidence="5">The sequence shown here is derived from an EMBL/GenBank/DDBJ whole genome shotgun (WGS) entry which is preliminary data.</text>
</comment>
<dbReference type="InterPro" id="IPR003439">
    <property type="entry name" value="ABC_transporter-like_ATP-bd"/>
</dbReference>
<evidence type="ECO:0000313" key="6">
    <source>
        <dbReference type="Proteomes" id="UP000731907"/>
    </source>
</evidence>
<reference evidence="5 6" key="1">
    <citation type="submission" date="2021-06" db="EMBL/GenBank/DDBJ databases">
        <title>Rhodobacteraceae bacterium strain HSP-20.</title>
        <authorList>
            <person name="Chen W.-M."/>
        </authorList>
    </citation>
    <scope>NUCLEOTIDE SEQUENCE [LARGE SCALE GENOMIC DNA]</scope>
    <source>
        <strain evidence="5 6">HSP-20</strain>
    </source>
</reference>
<organism evidence="5 6">
    <name type="scientific">Paragemmobacter amnigenus</name>
    <dbReference type="NCBI Taxonomy" id="2852097"/>
    <lineage>
        <taxon>Bacteria</taxon>
        <taxon>Pseudomonadati</taxon>
        <taxon>Pseudomonadota</taxon>
        <taxon>Alphaproteobacteria</taxon>
        <taxon>Rhodobacterales</taxon>
        <taxon>Paracoccaceae</taxon>
        <taxon>Paragemmobacter</taxon>
    </lineage>
</organism>
<gene>
    <name evidence="5" type="ORF">GU927_019870</name>
</gene>
<evidence type="ECO:0000256" key="2">
    <source>
        <dbReference type="ARBA" id="ARBA00022741"/>
    </source>
</evidence>
<dbReference type="InterPro" id="IPR027417">
    <property type="entry name" value="P-loop_NTPase"/>
</dbReference>
<evidence type="ECO:0000256" key="1">
    <source>
        <dbReference type="ARBA" id="ARBA00022448"/>
    </source>
</evidence>
<dbReference type="PANTHER" id="PTHR45772">
    <property type="entry name" value="CONSERVED COMPONENT OF ABC TRANSPORTER FOR NATURAL AMINO ACIDS-RELATED"/>
    <property type="match status" value="1"/>
</dbReference>
<dbReference type="SUPFAM" id="SSF52540">
    <property type="entry name" value="P-loop containing nucleoside triphosphate hydrolases"/>
    <property type="match status" value="1"/>
</dbReference>
<dbReference type="EMBL" id="JAAATX020000019">
    <property type="protein sequence ID" value="MBU9700103.1"/>
    <property type="molecule type" value="Genomic_DNA"/>
</dbReference>
<keyword evidence="2" id="KW-0547">Nucleotide-binding</keyword>
<dbReference type="GO" id="GO:0005524">
    <property type="term" value="F:ATP binding"/>
    <property type="evidence" value="ECO:0007669"/>
    <property type="project" value="UniProtKB-KW"/>
</dbReference>
<dbReference type="CDD" id="cd03219">
    <property type="entry name" value="ABC_Mj1267_LivG_branched"/>
    <property type="match status" value="1"/>
</dbReference>
<dbReference type="SMART" id="SM00382">
    <property type="entry name" value="AAA"/>
    <property type="match status" value="1"/>
</dbReference>
<accession>A0ABS6J8N5</accession>
<sequence>MLLVVDALSKSFGGLKAIQDLSFTIRSGEIHGLIGPNGAGKTTTFNLISGFYKPTSGQIVFDGRDIAGMNIHHIAKLGIVRTFQATTVFKDFTVLQNVVAGRHMHTHYNILTALIRSGADGEFKNERRAIEILDIVGLGNRLHESAASLSHGHQKVLGLAIALAAEPRLLLLDEPFAGMNPEETNRMIELIRKVREHGISIVLVEHDMHAVMSLCDRITVLHFGKFLADGPPDKVVRNEAVIEAYLGGV</sequence>
<dbReference type="InterPro" id="IPR003593">
    <property type="entry name" value="AAA+_ATPase"/>
</dbReference>
<evidence type="ECO:0000259" key="4">
    <source>
        <dbReference type="PROSITE" id="PS50893"/>
    </source>
</evidence>
<dbReference type="Pfam" id="PF12399">
    <property type="entry name" value="BCA_ABC_TP_C"/>
    <property type="match status" value="1"/>
</dbReference>
<dbReference type="Pfam" id="PF00005">
    <property type="entry name" value="ABC_tran"/>
    <property type="match status" value="1"/>
</dbReference>
<proteinExistence type="predicted"/>
<evidence type="ECO:0000256" key="3">
    <source>
        <dbReference type="ARBA" id="ARBA00022840"/>
    </source>
</evidence>
<keyword evidence="1" id="KW-0813">Transport</keyword>
<dbReference type="PANTHER" id="PTHR45772:SF9">
    <property type="entry name" value="CONSERVED COMPONENT OF ABC TRANSPORTER FOR NATURAL AMINO ACIDS"/>
    <property type="match status" value="1"/>
</dbReference>
<dbReference type="InterPro" id="IPR032823">
    <property type="entry name" value="BCA_ABC_TP_C"/>
</dbReference>
<dbReference type="Gene3D" id="3.40.50.300">
    <property type="entry name" value="P-loop containing nucleotide triphosphate hydrolases"/>
    <property type="match status" value="1"/>
</dbReference>
<evidence type="ECO:0000313" key="5">
    <source>
        <dbReference type="EMBL" id="MBU9700103.1"/>
    </source>
</evidence>
<feature type="domain" description="ABC transporter" evidence="4">
    <location>
        <begin position="3"/>
        <end position="248"/>
    </location>
</feature>
<keyword evidence="6" id="KW-1185">Reference proteome</keyword>
<dbReference type="PROSITE" id="PS50893">
    <property type="entry name" value="ABC_TRANSPORTER_2"/>
    <property type="match status" value="1"/>
</dbReference>
<protein>
    <submittedName>
        <fullName evidence="5">ABC transporter ATP-binding protein</fullName>
    </submittedName>
</protein>
<keyword evidence="3 5" id="KW-0067">ATP-binding</keyword>
<dbReference type="Proteomes" id="UP000731907">
    <property type="component" value="Unassembled WGS sequence"/>
</dbReference>